<name>A0A4Z2DFG0_SCHJA</name>
<protein>
    <submittedName>
        <fullName evidence="2">Endonuclease-reverse transcriptase</fullName>
    </submittedName>
</protein>
<proteinExistence type="predicted"/>
<dbReference type="Proteomes" id="UP000311919">
    <property type="component" value="Unassembled WGS sequence"/>
</dbReference>
<keyword evidence="3" id="KW-1185">Reference proteome</keyword>
<keyword evidence="1" id="KW-1133">Transmembrane helix</keyword>
<keyword evidence="1" id="KW-0472">Membrane</keyword>
<organism evidence="2 3">
    <name type="scientific">Schistosoma japonicum</name>
    <name type="common">Blood fluke</name>
    <dbReference type="NCBI Taxonomy" id="6182"/>
    <lineage>
        <taxon>Eukaryota</taxon>
        <taxon>Metazoa</taxon>
        <taxon>Spiralia</taxon>
        <taxon>Lophotrochozoa</taxon>
        <taxon>Platyhelminthes</taxon>
        <taxon>Trematoda</taxon>
        <taxon>Digenea</taxon>
        <taxon>Strigeidida</taxon>
        <taxon>Schistosomatoidea</taxon>
        <taxon>Schistosomatidae</taxon>
        <taxon>Schistosoma</taxon>
    </lineage>
</organism>
<dbReference type="GO" id="GO:0004519">
    <property type="term" value="F:endonuclease activity"/>
    <property type="evidence" value="ECO:0007669"/>
    <property type="project" value="UniProtKB-KW"/>
</dbReference>
<dbReference type="OrthoDB" id="10059790at2759"/>
<keyword evidence="2" id="KW-0695">RNA-directed DNA polymerase</keyword>
<keyword evidence="1" id="KW-0812">Transmembrane</keyword>
<keyword evidence="2" id="KW-0378">Hydrolase</keyword>
<feature type="non-terminal residue" evidence="2">
    <location>
        <position position="1"/>
    </location>
</feature>
<gene>
    <name evidence="2" type="ORF">EWB00_001588</name>
</gene>
<keyword evidence="2" id="KW-0548">Nucleotidyltransferase</keyword>
<accession>A0A4Z2DFG0</accession>
<dbReference type="STRING" id="6182.A0A4Z2DFG0"/>
<keyword evidence="2" id="KW-0808">Transferase</keyword>
<evidence type="ECO:0000313" key="3">
    <source>
        <dbReference type="Proteomes" id="UP000311919"/>
    </source>
</evidence>
<dbReference type="EMBL" id="SKCS01000154">
    <property type="protein sequence ID" value="TNN15175.1"/>
    <property type="molecule type" value="Genomic_DNA"/>
</dbReference>
<feature type="non-terminal residue" evidence="2">
    <location>
        <position position="310"/>
    </location>
</feature>
<sequence length="310" mass="35998">IGWRISYASVDRVRVNEIHSEWKPVLSRVPTTTTTNEDNLNTSWLKTYAMIASSSDWVASAPELVIGSEVVERVDRFTYLGSLISADGLVTDEISARIQKARLAFAKLRHLWRRRDIRLLTKGRVYRAAVFSVLLYGSETWPLRVEDIRRLLIFDHRCLQNIARVSWDNRVSNAVVRKRVLGKEGKSIDEVLKLHQLRWLGHVLRMSNYRLPRRAMFCGVGIGWKKARGGQTKTWQKSMKSLTSALSHVGRCRLRGWGPRDESHQWLETLNDMAQNRSQWRRCIHSLFFELLIIFSLLIHFLFQISSLIS</sequence>
<dbReference type="PANTHER" id="PTHR47027">
    <property type="entry name" value="REVERSE TRANSCRIPTASE DOMAIN-CONTAINING PROTEIN"/>
    <property type="match status" value="1"/>
</dbReference>
<evidence type="ECO:0000313" key="2">
    <source>
        <dbReference type="EMBL" id="TNN15175.1"/>
    </source>
</evidence>
<dbReference type="AlphaFoldDB" id="A0A4Z2DFG0"/>
<feature type="transmembrane region" description="Helical" evidence="1">
    <location>
        <begin position="287"/>
        <end position="309"/>
    </location>
</feature>
<dbReference type="GO" id="GO:0003964">
    <property type="term" value="F:RNA-directed DNA polymerase activity"/>
    <property type="evidence" value="ECO:0007669"/>
    <property type="project" value="UniProtKB-KW"/>
</dbReference>
<reference evidence="2 3" key="1">
    <citation type="submission" date="2019-03" db="EMBL/GenBank/DDBJ databases">
        <title>An improved genome assembly of the fluke Schistosoma japonicum.</title>
        <authorList>
            <person name="Hu W."/>
            <person name="Luo F."/>
            <person name="Yin M."/>
            <person name="Mo X."/>
            <person name="Sun C."/>
            <person name="Wu Q."/>
            <person name="Zhu B."/>
            <person name="Xiang M."/>
            <person name="Wang J."/>
            <person name="Wang Y."/>
            <person name="Zhang T."/>
            <person name="Xu B."/>
            <person name="Zheng H."/>
            <person name="Feng Z."/>
        </authorList>
    </citation>
    <scope>NUCLEOTIDE SEQUENCE [LARGE SCALE GENOMIC DNA]</scope>
    <source>
        <strain evidence="2">HuSjv2</strain>
        <tissue evidence="2">Worms</tissue>
    </source>
</reference>
<keyword evidence="2" id="KW-0255">Endonuclease</keyword>
<dbReference type="PANTHER" id="PTHR47027:SF20">
    <property type="entry name" value="REVERSE TRANSCRIPTASE-LIKE PROTEIN WITH RNA-DIRECTED DNA POLYMERASE DOMAIN"/>
    <property type="match status" value="1"/>
</dbReference>
<comment type="caution">
    <text evidence="2">The sequence shown here is derived from an EMBL/GenBank/DDBJ whole genome shotgun (WGS) entry which is preliminary data.</text>
</comment>
<keyword evidence="2" id="KW-0540">Nuclease</keyword>
<evidence type="ECO:0000256" key="1">
    <source>
        <dbReference type="SAM" id="Phobius"/>
    </source>
</evidence>